<evidence type="ECO:0000313" key="2">
    <source>
        <dbReference type="Proteomes" id="UP000078003"/>
    </source>
</evidence>
<comment type="caution">
    <text evidence="1">The sequence shown here is derived from an EMBL/GenBank/DDBJ whole genome shotgun (WGS) entry which is preliminary data.</text>
</comment>
<dbReference type="RefSeq" id="WP_064104579.1">
    <property type="nucleotide sequence ID" value="NZ_LXSF01000009.1"/>
</dbReference>
<evidence type="ECO:0008006" key="3">
    <source>
        <dbReference type="Google" id="ProtNLM"/>
    </source>
</evidence>
<proteinExistence type="predicted"/>
<sequence>MPFSNNLSNQPELLSWQQFAELFAEQTRRDCGAEVSIEWGEDLENTTLLVAIGNVRHNLYLGNQYALYCQEPADLETILAHNSQIMRQTMMLNDAALHRDNIMPVIKSTAWLNEMAQSMRSNGDNPDEILIYEPLAENLLLAYVFKNETFSISLDRLLLAQAGISEAELPQTALDNLSRYSKGQIQIASDPQSGLNQILFDGTYDASLILLLGGVLAKHLPDNPVFALPTRDALFACSPDNLATLDKLQQLAAEIYADSPYAISPYLYQYHNGEISLFQPH</sequence>
<name>A0A1A9RB51_EIKCO</name>
<accession>A0A1A9RB51</accession>
<gene>
    <name evidence="1" type="ORF">A7P85_07790</name>
</gene>
<organism evidence="1 2">
    <name type="scientific">Eikenella corrodens</name>
    <dbReference type="NCBI Taxonomy" id="539"/>
    <lineage>
        <taxon>Bacteria</taxon>
        <taxon>Pseudomonadati</taxon>
        <taxon>Pseudomonadota</taxon>
        <taxon>Betaproteobacteria</taxon>
        <taxon>Neisseriales</taxon>
        <taxon>Neisseriaceae</taxon>
        <taxon>Eikenella</taxon>
    </lineage>
</organism>
<protein>
    <recommendedName>
        <fullName evidence="3">DUF1444 family protein</fullName>
    </recommendedName>
</protein>
<dbReference type="AlphaFoldDB" id="A0A1A9RB51"/>
<reference evidence="2" key="1">
    <citation type="submission" date="2016-05" db="EMBL/GenBank/DDBJ databases">
        <title>Draft genome of Corynebacterium afermentans subsp. afermentans LCDC 88199T.</title>
        <authorList>
            <person name="Bernier A.-M."/>
            <person name="Bernard K."/>
        </authorList>
    </citation>
    <scope>NUCLEOTIDE SEQUENCE [LARGE SCALE GENOMIC DNA]</scope>
    <source>
        <strain evidence="2">NML01-0328</strain>
    </source>
</reference>
<dbReference type="EMBL" id="LXSF01000009">
    <property type="protein sequence ID" value="OAM15929.1"/>
    <property type="molecule type" value="Genomic_DNA"/>
</dbReference>
<dbReference type="Proteomes" id="UP000078003">
    <property type="component" value="Unassembled WGS sequence"/>
</dbReference>
<evidence type="ECO:0000313" key="1">
    <source>
        <dbReference type="EMBL" id="OAM15929.1"/>
    </source>
</evidence>